<reference evidence="3" key="1">
    <citation type="submission" date="2021-06" db="EMBL/GenBank/DDBJ databases">
        <title>Comparative genomics, transcriptomics and evolutionary studies reveal genomic signatures of adaptation to plant cell wall in hemibiotrophic fungi.</title>
        <authorList>
            <consortium name="DOE Joint Genome Institute"/>
            <person name="Baroncelli R."/>
            <person name="Diaz J.F."/>
            <person name="Benocci T."/>
            <person name="Peng M."/>
            <person name="Battaglia E."/>
            <person name="Haridas S."/>
            <person name="Andreopoulos W."/>
            <person name="Labutti K."/>
            <person name="Pangilinan J."/>
            <person name="Floch G.L."/>
            <person name="Makela M.R."/>
            <person name="Henrissat B."/>
            <person name="Grigoriev I.V."/>
            <person name="Crouch J.A."/>
            <person name="De Vries R.P."/>
            <person name="Sukno S.A."/>
            <person name="Thon M.R."/>
        </authorList>
    </citation>
    <scope>NUCLEOTIDE SEQUENCE</scope>
    <source>
        <strain evidence="3">CBS 193.32</strain>
    </source>
</reference>
<dbReference type="GeneID" id="85451040"/>
<dbReference type="Pfam" id="PF23584">
    <property type="entry name" value="DUF7136"/>
    <property type="match status" value="1"/>
</dbReference>
<feature type="domain" description="DUF7136" evidence="2">
    <location>
        <begin position="32"/>
        <end position="243"/>
    </location>
</feature>
<organism evidence="3 4">
    <name type="scientific">Colletotrichum godetiae</name>
    <dbReference type="NCBI Taxonomy" id="1209918"/>
    <lineage>
        <taxon>Eukaryota</taxon>
        <taxon>Fungi</taxon>
        <taxon>Dikarya</taxon>
        <taxon>Ascomycota</taxon>
        <taxon>Pezizomycotina</taxon>
        <taxon>Sordariomycetes</taxon>
        <taxon>Hypocreomycetidae</taxon>
        <taxon>Glomerellales</taxon>
        <taxon>Glomerellaceae</taxon>
        <taxon>Colletotrichum</taxon>
        <taxon>Colletotrichum acutatum species complex</taxon>
    </lineage>
</organism>
<feature type="chain" id="PRO_5042525154" description="DUF7136 domain-containing protein" evidence="1">
    <location>
        <begin position="29"/>
        <end position="278"/>
    </location>
</feature>
<accession>A0AAJ0AEB8</accession>
<dbReference type="Proteomes" id="UP001224890">
    <property type="component" value="Unassembled WGS sequence"/>
</dbReference>
<keyword evidence="1" id="KW-0732">Signal</keyword>
<evidence type="ECO:0000256" key="1">
    <source>
        <dbReference type="SAM" id="SignalP"/>
    </source>
</evidence>
<name>A0AAJ0AEB8_9PEZI</name>
<proteinExistence type="predicted"/>
<feature type="signal peptide" evidence="1">
    <location>
        <begin position="1"/>
        <end position="28"/>
    </location>
</feature>
<dbReference type="InterPro" id="IPR055560">
    <property type="entry name" value="DUF7136"/>
</dbReference>
<dbReference type="EMBL" id="JAHMHR010000044">
    <property type="protein sequence ID" value="KAK1671684.1"/>
    <property type="molecule type" value="Genomic_DNA"/>
</dbReference>
<evidence type="ECO:0000259" key="2">
    <source>
        <dbReference type="Pfam" id="PF23584"/>
    </source>
</evidence>
<keyword evidence="4" id="KW-1185">Reference proteome</keyword>
<gene>
    <name evidence="3" type="ORF">BDP55DRAFT_285804</name>
</gene>
<evidence type="ECO:0000313" key="4">
    <source>
        <dbReference type="Proteomes" id="UP001224890"/>
    </source>
</evidence>
<sequence length="278" mass="29797">MHAISWKARSWSLRAYVWTILGAATVAASDHSGIVEVDLVFPRNDTYAPTPVLPIIFGFRNSQFAPGLAPKIGFSIWNYNNKSDSVKTTEYDVRFANFSSSDPYYEYRGFVMFNVEGTWQIRYTVEWFSCTEDSFKYPYNIPSNDTSNAIIFTTKNAGQSVDLVAATNGQDCSSHAGVAINVTDSLNSTGIAKWPGGGMCAVAASSTVTPDPCQIKVSEAEASSISASVTARACESQNPPIECPSGNNGDKNDAGHGLVVGGMVCLTAASGAIFHILI</sequence>
<evidence type="ECO:0000313" key="3">
    <source>
        <dbReference type="EMBL" id="KAK1671684.1"/>
    </source>
</evidence>
<comment type="caution">
    <text evidence="3">The sequence shown here is derived from an EMBL/GenBank/DDBJ whole genome shotgun (WGS) entry which is preliminary data.</text>
</comment>
<protein>
    <recommendedName>
        <fullName evidence="2">DUF7136 domain-containing protein</fullName>
    </recommendedName>
</protein>
<dbReference type="RefSeq" id="XP_060425687.1">
    <property type="nucleotide sequence ID" value="XM_060566514.1"/>
</dbReference>
<dbReference type="AlphaFoldDB" id="A0AAJ0AEB8"/>